<sequence>MLGPADILVGGVLPGAAALLLRQVLLRAGSSDRVAWPVAVGVAYIVGQAALTAPLGSGAAGWVAGLPPAFTKFFSPSEASQWLPAAVVVAAIVAMLASGGRTTRYVALTLGALLAIGLPLRMLWGSVYTLSQWSTGEAIAWIASLAVLLFATGWLLTRQMSDATPRVALLRDWLPGLVMVGVAIVLATSGSLSYARLAGAVAAALLGAALGGAGIQGERRLGFAAAGPLVTTLGGGMLLLGYFFAEVTTANALLLLAALAATGLPLPTLAANGWSNFALRGALCLVLTGAAAGSAGVAFSKAMAAQAADPYANWKSE</sequence>
<keyword evidence="3" id="KW-1185">Reference proteome</keyword>
<keyword evidence="1" id="KW-0812">Transmembrane</keyword>
<name>A0A518K331_9BACT</name>
<dbReference type="AlphaFoldDB" id="A0A518K331"/>
<dbReference type="KEGG" id="bmei:Spa11_03590"/>
<feature type="transmembrane region" description="Helical" evidence="1">
    <location>
        <begin position="169"/>
        <end position="188"/>
    </location>
</feature>
<accession>A0A518K331</accession>
<organism evidence="2 3">
    <name type="scientific">Botrimarina mediterranea</name>
    <dbReference type="NCBI Taxonomy" id="2528022"/>
    <lineage>
        <taxon>Bacteria</taxon>
        <taxon>Pseudomonadati</taxon>
        <taxon>Planctomycetota</taxon>
        <taxon>Planctomycetia</taxon>
        <taxon>Pirellulales</taxon>
        <taxon>Lacipirellulaceae</taxon>
        <taxon>Botrimarina</taxon>
    </lineage>
</organism>
<feature type="transmembrane region" description="Helical" evidence="1">
    <location>
        <begin position="105"/>
        <end position="126"/>
    </location>
</feature>
<keyword evidence="1" id="KW-1133">Transmembrane helix</keyword>
<feature type="transmembrane region" description="Helical" evidence="1">
    <location>
        <begin position="38"/>
        <end position="62"/>
    </location>
</feature>
<proteinExistence type="predicted"/>
<dbReference type="Proteomes" id="UP000316426">
    <property type="component" value="Chromosome"/>
</dbReference>
<dbReference type="RefSeq" id="WP_145106010.1">
    <property type="nucleotide sequence ID" value="NZ_CP036349.1"/>
</dbReference>
<feature type="transmembrane region" description="Helical" evidence="1">
    <location>
        <begin position="6"/>
        <end position="26"/>
    </location>
</feature>
<reference evidence="2 3" key="1">
    <citation type="submission" date="2019-02" db="EMBL/GenBank/DDBJ databases">
        <title>Deep-cultivation of Planctomycetes and their phenomic and genomic characterization uncovers novel biology.</title>
        <authorList>
            <person name="Wiegand S."/>
            <person name="Jogler M."/>
            <person name="Boedeker C."/>
            <person name="Pinto D."/>
            <person name="Vollmers J."/>
            <person name="Rivas-Marin E."/>
            <person name="Kohn T."/>
            <person name="Peeters S.H."/>
            <person name="Heuer A."/>
            <person name="Rast P."/>
            <person name="Oberbeckmann S."/>
            <person name="Bunk B."/>
            <person name="Jeske O."/>
            <person name="Meyerdierks A."/>
            <person name="Storesund J.E."/>
            <person name="Kallscheuer N."/>
            <person name="Luecker S."/>
            <person name="Lage O.M."/>
            <person name="Pohl T."/>
            <person name="Merkel B.J."/>
            <person name="Hornburger P."/>
            <person name="Mueller R.-W."/>
            <person name="Bruemmer F."/>
            <person name="Labrenz M."/>
            <person name="Spormann A.M."/>
            <person name="Op den Camp H."/>
            <person name="Overmann J."/>
            <person name="Amann R."/>
            <person name="Jetten M.S.M."/>
            <person name="Mascher T."/>
            <person name="Medema M.H."/>
            <person name="Devos D.P."/>
            <person name="Kaster A.-K."/>
            <person name="Ovreas L."/>
            <person name="Rohde M."/>
            <person name="Galperin M.Y."/>
            <person name="Jogler C."/>
        </authorList>
    </citation>
    <scope>NUCLEOTIDE SEQUENCE [LARGE SCALE GENOMIC DNA]</scope>
    <source>
        <strain evidence="2 3">Spa11</strain>
    </source>
</reference>
<dbReference type="EMBL" id="CP036349">
    <property type="protein sequence ID" value="QDV72187.1"/>
    <property type="molecule type" value="Genomic_DNA"/>
</dbReference>
<feature type="transmembrane region" description="Helical" evidence="1">
    <location>
        <begin position="82"/>
        <end position="98"/>
    </location>
</feature>
<evidence type="ECO:0000313" key="3">
    <source>
        <dbReference type="Proteomes" id="UP000316426"/>
    </source>
</evidence>
<feature type="transmembrane region" description="Helical" evidence="1">
    <location>
        <begin position="277"/>
        <end position="299"/>
    </location>
</feature>
<evidence type="ECO:0000256" key="1">
    <source>
        <dbReference type="SAM" id="Phobius"/>
    </source>
</evidence>
<evidence type="ECO:0000313" key="2">
    <source>
        <dbReference type="EMBL" id="QDV72187.1"/>
    </source>
</evidence>
<feature type="transmembrane region" description="Helical" evidence="1">
    <location>
        <begin position="222"/>
        <end position="244"/>
    </location>
</feature>
<feature type="transmembrane region" description="Helical" evidence="1">
    <location>
        <begin position="194"/>
        <end position="215"/>
    </location>
</feature>
<feature type="transmembrane region" description="Helical" evidence="1">
    <location>
        <begin position="250"/>
        <end position="270"/>
    </location>
</feature>
<gene>
    <name evidence="2" type="ORF">Spa11_03590</name>
</gene>
<protein>
    <submittedName>
        <fullName evidence="2">Uncharacterized protein</fullName>
    </submittedName>
</protein>
<keyword evidence="1" id="KW-0472">Membrane</keyword>
<feature type="transmembrane region" description="Helical" evidence="1">
    <location>
        <begin position="138"/>
        <end position="157"/>
    </location>
</feature>